<dbReference type="InterPro" id="IPR019372">
    <property type="entry name" value="LHFPL"/>
</dbReference>
<reference evidence="7" key="1">
    <citation type="submission" date="2020-11" db="EMBL/GenBank/DDBJ databases">
        <authorList>
            <person name="Tran Van P."/>
        </authorList>
    </citation>
    <scope>NUCLEOTIDE SEQUENCE</scope>
</reference>
<evidence type="ECO:0000256" key="4">
    <source>
        <dbReference type="ARBA" id="ARBA00023136"/>
    </source>
</evidence>
<proteinExistence type="predicted"/>
<dbReference type="GO" id="GO:0005886">
    <property type="term" value="C:plasma membrane"/>
    <property type="evidence" value="ECO:0007669"/>
    <property type="project" value="TreeGrafter"/>
</dbReference>
<protein>
    <submittedName>
        <fullName evidence="7">Uncharacterized protein</fullName>
    </submittedName>
</protein>
<evidence type="ECO:0000256" key="5">
    <source>
        <dbReference type="SAM" id="MobiDB-lite"/>
    </source>
</evidence>
<dbReference type="Gene3D" id="1.20.140.150">
    <property type="match status" value="1"/>
</dbReference>
<feature type="region of interest" description="Disordered" evidence="5">
    <location>
        <begin position="1"/>
        <end position="28"/>
    </location>
</feature>
<accession>A0A7R8Z4N4</accession>
<evidence type="ECO:0000256" key="2">
    <source>
        <dbReference type="ARBA" id="ARBA00022692"/>
    </source>
</evidence>
<comment type="subcellular location">
    <subcellularLocation>
        <location evidence="1">Membrane</location>
        <topology evidence="1">Multi-pass membrane protein</topology>
    </subcellularLocation>
</comment>
<dbReference type="AlphaFoldDB" id="A0A7R8Z4N4"/>
<dbReference type="Pfam" id="PF10242">
    <property type="entry name" value="L_HMGIC_fpl"/>
    <property type="match status" value="1"/>
</dbReference>
<gene>
    <name evidence="7" type="ORF">TDIB3V08_LOCUS833</name>
</gene>
<name>A0A7R8Z4N4_TIMDO</name>
<feature type="transmembrane region" description="Helical" evidence="6">
    <location>
        <begin position="142"/>
        <end position="163"/>
    </location>
</feature>
<dbReference type="PANTHER" id="PTHR12489">
    <property type="entry name" value="LIPOMA HMGIC FUSION PARTNER-LIKE PROTEIN"/>
    <property type="match status" value="1"/>
</dbReference>
<organism evidence="7">
    <name type="scientific">Timema douglasi</name>
    <name type="common">Walking stick</name>
    <dbReference type="NCBI Taxonomy" id="61478"/>
    <lineage>
        <taxon>Eukaryota</taxon>
        <taxon>Metazoa</taxon>
        <taxon>Ecdysozoa</taxon>
        <taxon>Arthropoda</taxon>
        <taxon>Hexapoda</taxon>
        <taxon>Insecta</taxon>
        <taxon>Pterygota</taxon>
        <taxon>Neoptera</taxon>
        <taxon>Polyneoptera</taxon>
        <taxon>Phasmatodea</taxon>
        <taxon>Timematodea</taxon>
        <taxon>Timematoidea</taxon>
        <taxon>Timematidae</taxon>
        <taxon>Timema</taxon>
    </lineage>
</organism>
<dbReference type="PANTHER" id="PTHR12489:SF1">
    <property type="entry name" value="LP10272P"/>
    <property type="match status" value="1"/>
</dbReference>
<sequence length="307" mass="34335">MSQNATMLTNHQNQHHMPQELQARPAKQVASDLPLPQQQLRVYQHSTYTSHQFLFTAAILIPINLESRETFLQKISANVRRIVAQVRATKLTNVSMDIGNLLCKNIELVFTDSLFHVTMGSKVEYVESSHIYATNYIRNSKAIGVLWGIFTICYAIIGVVAFVTPEWIGETLEAEYPGRFGLWARCYFRTASEVSGGAEDCRGSLDDLGSIPSAAFKAATIFVGLSVVLSFLAICSMLLFFFFQSTTVFHICGWVQVLSGEIKPLIDLIWNFSQTICRLRRGGRDTYLPLESMWSLHVGGEVGLPSI</sequence>
<evidence type="ECO:0000256" key="1">
    <source>
        <dbReference type="ARBA" id="ARBA00004141"/>
    </source>
</evidence>
<dbReference type="EMBL" id="OA564473">
    <property type="protein sequence ID" value="CAD7194407.1"/>
    <property type="molecule type" value="Genomic_DNA"/>
</dbReference>
<feature type="transmembrane region" description="Helical" evidence="6">
    <location>
        <begin position="218"/>
        <end position="243"/>
    </location>
</feature>
<feature type="compositionally biased region" description="Polar residues" evidence="5">
    <location>
        <begin position="1"/>
        <end position="16"/>
    </location>
</feature>
<evidence type="ECO:0000256" key="3">
    <source>
        <dbReference type="ARBA" id="ARBA00022989"/>
    </source>
</evidence>
<evidence type="ECO:0000256" key="6">
    <source>
        <dbReference type="SAM" id="Phobius"/>
    </source>
</evidence>
<evidence type="ECO:0000313" key="7">
    <source>
        <dbReference type="EMBL" id="CAD7194407.1"/>
    </source>
</evidence>
<keyword evidence="2 6" id="KW-0812">Transmembrane</keyword>
<dbReference type="GO" id="GO:0007605">
    <property type="term" value="P:sensory perception of sound"/>
    <property type="evidence" value="ECO:0007669"/>
    <property type="project" value="TreeGrafter"/>
</dbReference>
<keyword evidence="3 6" id="KW-1133">Transmembrane helix</keyword>
<keyword evidence="4 6" id="KW-0472">Membrane</keyword>